<evidence type="ECO:0000256" key="15">
    <source>
        <dbReference type="ARBA" id="ARBA00022801"/>
    </source>
</evidence>
<dbReference type="InterPro" id="IPR007094">
    <property type="entry name" value="RNA-dir_pol_PSvirus"/>
</dbReference>
<keyword evidence="15" id="KW-0378">Hydrolase</keyword>
<evidence type="ECO:0000256" key="11">
    <source>
        <dbReference type="ARBA" id="ARBA00022695"/>
    </source>
</evidence>
<dbReference type="InterPro" id="IPR043502">
    <property type="entry name" value="DNA/RNA_pol_sf"/>
</dbReference>
<dbReference type="Pfam" id="PF00548">
    <property type="entry name" value="Peptidase_C3"/>
    <property type="match status" value="1"/>
</dbReference>
<evidence type="ECO:0000256" key="14">
    <source>
        <dbReference type="ARBA" id="ARBA00022741"/>
    </source>
</evidence>
<evidence type="ECO:0000256" key="19">
    <source>
        <dbReference type="ARBA" id="ARBA00022844"/>
    </source>
</evidence>
<evidence type="ECO:0000256" key="18">
    <source>
        <dbReference type="ARBA" id="ARBA00022840"/>
    </source>
</evidence>
<evidence type="ECO:0000256" key="16">
    <source>
        <dbReference type="ARBA" id="ARBA00022806"/>
    </source>
</evidence>
<dbReference type="PROSITE" id="PS51218">
    <property type="entry name" value="SF3_HELICASE_2"/>
    <property type="match status" value="1"/>
</dbReference>
<keyword evidence="5" id="KW-0696">RNA-directed RNA polymerase</keyword>
<dbReference type="GO" id="GO:0003723">
    <property type="term" value="F:RNA binding"/>
    <property type="evidence" value="ECO:0007669"/>
    <property type="project" value="InterPro"/>
</dbReference>
<protein>
    <recommendedName>
        <fullName evidence="4">Genome polyprotein</fullName>
    </recommendedName>
</protein>
<keyword evidence="19" id="KW-0946">Virion</keyword>
<dbReference type="GO" id="GO:0017111">
    <property type="term" value="F:ribonucleoside triphosphate phosphatase activity"/>
    <property type="evidence" value="ECO:0007669"/>
    <property type="project" value="InterPro"/>
</dbReference>
<keyword evidence="6" id="KW-0191">Covalent protein-RNA linkage</keyword>
<dbReference type="InterPro" id="IPR002527">
    <property type="entry name" value="Pico_P2B"/>
</dbReference>
<dbReference type="InterPro" id="IPR027417">
    <property type="entry name" value="P-loop_NTPase"/>
</dbReference>
<dbReference type="GO" id="GO:0005524">
    <property type="term" value="F:ATP binding"/>
    <property type="evidence" value="ECO:0007669"/>
    <property type="project" value="UniProtKB-KW"/>
</dbReference>
<proteinExistence type="predicted"/>
<dbReference type="Gene3D" id="2.40.10.10">
    <property type="entry name" value="Trypsin-like serine proteases"/>
    <property type="match status" value="3"/>
</dbReference>
<evidence type="ECO:0000256" key="20">
    <source>
        <dbReference type="ARBA" id="ARBA00022870"/>
    </source>
</evidence>
<comment type="function">
    <text evidence="25">Forms an icosahedral capsid of pseudo T=3 symmetry with capsid proteins VP2 and VP3. The capsid is 300 Angstroms in diameter, composed of 60 copies of each capsid protein and enclosing the viral positive strand RNA genome.</text>
</comment>
<name>A0AAU7E2L7_9VIRU</name>
<dbReference type="SUPFAM" id="SSF89043">
    <property type="entry name" value="Soluble domain of poliovirus core protein 3a"/>
    <property type="match status" value="1"/>
</dbReference>
<dbReference type="InterPro" id="IPR001205">
    <property type="entry name" value="RNA-dir_pol_C"/>
</dbReference>
<dbReference type="InterPro" id="IPR043504">
    <property type="entry name" value="Peptidase_S1_PA_chymotrypsin"/>
</dbReference>
<keyword evidence="16" id="KW-0347">Helicase</keyword>
<dbReference type="InterPro" id="IPR000199">
    <property type="entry name" value="Peptidase_C3A/C3B_picornavir"/>
</dbReference>
<keyword evidence="10" id="KW-0808">Transferase</keyword>
<dbReference type="Pfam" id="PF22663">
    <property type="entry name" value="Rhv_5"/>
    <property type="match status" value="1"/>
</dbReference>
<evidence type="ECO:0000256" key="9">
    <source>
        <dbReference type="ARBA" id="ARBA00022670"/>
    </source>
</evidence>
<dbReference type="CDD" id="cd00205">
    <property type="entry name" value="rhv_like"/>
    <property type="match status" value="3"/>
</dbReference>
<dbReference type="PROSITE" id="PS50507">
    <property type="entry name" value="RDRP_SSRNA_POS"/>
    <property type="match status" value="1"/>
</dbReference>
<evidence type="ECO:0000256" key="5">
    <source>
        <dbReference type="ARBA" id="ARBA00022484"/>
    </source>
</evidence>
<dbReference type="SUPFAM" id="SSF50494">
    <property type="entry name" value="Trypsin-like serine proteases"/>
    <property type="match status" value="2"/>
</dbReference>
<feature type="domain" description="RdRp catalytic" evidence="26">
    <location>
        <begin position="2124"/>
        <end position="2240"/>
    </location>
</feature>
<evidence type="ECO:0000256" key="23">
    <source>
        <dbReference type="ARBA" id="ARBA00023200"/>
    </source>
</evidence>
<dbReference type="InterPro" id="IPR014759">
    <property type="entry name" value="Helicase_SF3_ssRNA_vir"/>
</dbReference>
<dbReference type="GO" id="GO:0033644">
    <property type="term" value="C:host cell membrane"/>
    <property type="evidence" value="ECO:0007669"/>
    <property type="project" value="UniProtKB-SubCell"/>
</dbReference>
<sequence length="2359" mass="262411">MAVKTETPCVAAVLLYSKYRAYGKYIVVRQHWMCSNLGSKLIREVVVHRSNNTPKTVRNCGLSASKSASGNSSHHVNAGGNVTQINYYGAHYAAASANSAAQLDPDRFTRPIQALVESGPALKSPTVEECGYSDRILQITSGNSTITTQEAAAAVVAYGVWPETDPGVGEAIDAQSTPGPSVERFYTMDSVQWTNNWKGYFYRLPAAIADLGVFGQNCAYHFLMRAGFCVHIQVNASPFHQGLLLCALVSEYETLNSANNWFSYGELQDSETVKIGVAQATVYPHQFINLRTNNSATIIWPYTNVVPSENALTHNPVTLVIIPIVHLSYNQGATPTIPVTVSIAPMAAQFSGLRTSVPIKRSITAQGVPVFSIPGSNQFMTTLPNTGYPALPNFQETIPHKIPGEVHNLLEVAQVDTICDANLGSSGSTTFELNVSQQTDLAGRIAQWDLSLSSKLMAPTYLGRLSRWFTHYRGSIQFTFMYTGSKMSSGKLLLAYTPPGADSAPATRTDAMLATHVIWDLGLQSSCTLTVPYVSQTLFRYNNISGNVYSYDGWISMFYQTNIVVPPGAPTTAQIVILVSAAKDFTFRLATDNAWFQGIGDQLAQTIQSGVETTLQNALAIPVTGNKPELPQTLNLMPGDSAALTAPETGASASAESGQVIETRLVSTEVSGMETDINCFMSRYAMFYKIMLHGGYASQADQANTSFSYKVIPLYFSATETTHRALIAKYRMFSYIRCGYDIVIVSSIPGGLRVTGQPVKFQVMYIPPGAPKPTGMNGPEWYVPTTPSVFGNAGETPVSFRIPFLGLGSAYATRYDGYSNFETRNSQYGKFPGNYLGDIAIRVLALNASNSDQQISHPQVDFLCYARPTQVRAFVPRPIISLKSVTRIGESTGRITALEGTPVEGDRVYDTGDEQFPLGVIKNTGPKRKKLPRDYKRTILVATPTQIECLKTMPLFRNSQGSFHCLRITSLHYLIPFHLWEEDLWFASWRGQMYEYIPHTVVRHHRIHDLTIIKLERDIAEKNTPVCLQCWPGAEWSEQKEAWTACNSDLFSYLQNVGPLKQDTEIHVDEPVEHTQRDLWRANTPIPSGFCGSPLFCKHGVIGIATASDEISYGWWTNIQKIAWFRVMRKEEQRKAEAQGPMDWLGNVAQQLGGAFGGGVLESVRKDVTDLYNRMNYTSTEIEIGKEIVNLLVKCICTCVLISKSEDKASTAATLGVMLGVDLLLHSPFEWLKVKVNKFIGAVSAHVAEHQGPSDWIKEFNAACTAAKGLEWIAQQISKFLDWIRSFFEQENPRRRKFMDMLTELPLLMDHMDKIVASRGKFSRETVLRVCNKLKDLKMAADVYGVERNQATTQIVKYYNKAMSVMQSMTQGRTEPVAALIHGTPGTGKSLCTEVIGRCLTNIMSGCRPYCLPPDPKHFDGYAQQRVVIMDDVGQNPDGEDLKLFCQMVSSTEFIVPMASLDEKGMPFTSDFVLASTNSGSLKPPTIAEPRALERRFFLDCNIEVKKEFQLNSRLDADAALTPCGHQSQNFQKCCPLICGKAITLVCRRTGVRYSVDEAVTKLWREHEARKNCGNKLEAIFQGPEEEDWFMVEREPEPEHILTVDEQRTLDQRQPNPAPKEISDLIRAIPSPEVFAYCERRGWIVPAEAVVKVTRESVATWVKQLSYGLSILSSILAVGGFIYMLYKVFAGAQGAYSGHVTPTLKKPELRRKATVQGPDMEFAQKLMKHSIFDVKTQKGHFSGLGIYSKWMILPKHSNPGDTVELEGQEFEVEDIVDLENSQGSLELTGVKLKRPVDFKDIRKYFPDHFTAEKDCQLVINNENFRRLFCPVGTVTSFGFLNLSGKPTYNTCTYRYPTKSGQCGGIVCKAGKIIALHIGGDGLNGYGAILTKKLFVMEQGQITSMAKSKTPINLATKTKLHPSVFHDTFPGTKEPAALRPSDPRLEVDLERALFSKYKGNAEVELDEFLLQAVDHYTNQLAPLMPHNLTEPLSLEEVVYGIENLDGLDLATSAGYPYVTMGIKKKDLIPPRGEPLTKLQQALDLHGFDLPYVTYIKDELRPLEKIKAGKSRLIECSSLNDTIRMKTNFGRLFKVFHENPGTVTGSAVGCNPDYHWSRFYAEMGGRPLVAFDYSNFDASLSPVWFDALKLVLSKLGYDNDRLKIVDHVKNSTHLYKDKVYTVEGGMPSGCSGTSIFNSIINNLIIRTLILRVYKGVDLDSLRMIAYGDDVVATYPFPLDAKLLAEEGAVYGLTMTPPDKSSAFNDTTWENVTFLKRRFVPDETYPFLIHPVFKEDEIFESIRWTRSAAATEEHVRSLCFLHWHSGETPYAEFLAKIRQNPVGRALSLPAFSVLRQQWLDLF</sequence>
<reference evidence="29" key="2">
    <citation type="submission" date="2024-02" db="EMBL/GenBank/DDBJ databases">
        <authorList>
            <person name="Hu B."/>
        </authorList>
    </citation>
    <scope>NUCLEOTIDE SEQUENCE</scope>
    <source>
        <strain evidence="29">5A/Kenya/BAT255/2015</strain>
    </source>
</reference>
<comment type="subcellular location">
    <subcellularLocation>
        <location evidence="1">Host cytoplasm</location>
    </subcellularLocation>
    <subcellularLocation>
        <location evidence="3">Host membrane</location>
    </subcellularLocation>
    <subcellularLocation>
        <location evidence="2">Virion</location>
    </subcellularLocation>
</comment>
<dbReference type="SUPFAM" id="SSF56672">
    <property type="entry name" value="DNA/RNA polymerases"/>
    <property type="match status" value="1"/>
</dbReference>
<dbReference type="InterPro" id="IPR036203">
    <property type="entry name" value="P3A_soluble_dom"/>
</dbReference>
<dbReference type="GO" id="GO:0039694">
    <property type="term" value="P:viral RNA genome replication"/>
    <property type="evidence" value="ECO:0007669"/>
    <property type="project" value="InterPro"/>
</dbReference>
<dbReference type="InterPro" id="IPR043128">
    <property type="entry name" value="Rev_trsase/Diguanyl_cyclase"/>
</dbReference>
<evidence type="ECO:0000256" key="17">
    <source>
        <dbReference type="ARBA" id="ARBA00022807"/>
    </source>
</evidence>
<dbReference type="Pfam" id="PF00680">
    <property type="entry name" value="RdRP_1"/>
    <property type="match status" value="1"/>
</dbReference>
<dbReference type="GO" id="GO:0005198">
    <property type="term" value="F:structural molecule activity"/>
    <property type="evidence" value="ECO:0007669"/>
    <property type="project" value="InterPro"/>
</dbReference>
<keyword evidence="22" id="KW-0472">Membrane</keyword>
<dbReference type="EMBL" id="PP711942">
    <property type="protein sequence ID" value="XBH24014.1"/>
    <property type="molecule type" value="Genomic_RNA"/>
</dbReference>
<dbReference type="InterPro" id="IPR059138">
    <property type="entry name" value="Pico_VP1"/>
</dbReference>
<keyword evidence="11" id="KW-0548">Nucleotidyltransferase</keyword>
<dbReference type="PROSITE" id="PS51874">
    <property type="entry name" value="PCV_3C_PRO"/>
    <property type="match status" value="1"/>
</dbReference>
<evidence type="ECO:0000256" key="2">
    <source>
        <dbReference type="ARBA" id="ARBA00004328"/>
    </source>
</evidence>
<keyword evidence="9" id="KW-0645">Protease</keyword>
<keyword evidence="7" id="KW-0597">Phosphoprotein</keyword>
<dbReference type="GO" id="GO:0006508">
    <property type="term" value="P:proteolysis"/>
    <property type="evidence" value="ECO:0007669"/>
    <property type="project" value="UniProtKB-KW"/>
</dbReference>
<keyword evidence="12" id="KW-1143">T=pseudo3 icosahedral capsid protein</keyword>
<dbReference type="InterPro" id="IPR000605">
    <property type="entry name" value="Helicase_SF3_ssDNA/RNA_vir"/>
</dbReference>
<accession>A0AAU7E2L7</accession>
<reference evidence="29" key="1">
    <citation type="journal article" date="2024" name="Microbiome">
        <title>Substantial viral diversity in bats and rodents from East Africa: insights into evolution, recombination, and cocirculation.</title>
        <authorList>
            <person name="Wang D."/>
            <person name="Yang X."/>
            <person name="Ren Z."/>
            <person name="Hu B."/>
            <person name="Zhao H."/>
            <person name="Yang K."/>
            <person name="Shi P."/>
            <person name="Zhang Z."/>
            <person name="Feng Q."/>
            <person name="Nawenja C.V."/>
            <person name="Obanda V."/>
            <person name="Robert K."/>
            <person name="Nalikka B."/>
            <person name="Waruhiu C.N."/>
            <person name="Ochola G.O."/>
            <person name="Onyuok S.O."/>
            <person name="Ochieng H."/>
            <person name="Li B."/>
            <person name="Zhu Y."/>
            <person name="Si H."/>
            <person name="Yin J."/>
            <person name="Kristiansen K."/>
            <person name="Jin X."/>
            <person name="Xu X."/>
            <person name="Xiao M."/>
            <person name="Agwanda B."/>
            <person name="Ommeh S."/>
            <person name="Li J."/>
            <person name="Shi Z.L."/>
        </authorList>
    </citation>
    <scope>NUCLEOTIDE SEQUENCE</scope>
    <source>
        <strain evidence="29">5A/Kenya/BAT255/2015</strain>
    </source>
</reference>
<evidence type="ECO:0000256" key="24">
    <source>
        <dbReference type="ARBA" id="ARBA00023288"/>
    </source>
</evidence>
<keyword evidence="20" id="KW-1043">Host membrane</keyword>
<dbReference type="Pfam" id="PF00910">
    <property type="entry name" value="RNA_helicase"/>
    <property type="match status" value="1"/>
</dbReference>
<evidence type="ECO:0000256" key="7">
    <source>
        <dbReference type="ARBA" id="ARBA00022553"/>
    </source>
</evidence>
<keyword evidence="17" id="KW-0788">Thiol protease</keyword>
<keyword evidence="14" id="KW-0547">Nucleotide-binding</keyword>
<dbReference type="InterPro" id="IPR029053">
    <property type="entry name" value="Viral_coat"/>
</dbReference>
<dbReference type="InterPro" id="IPR033703">
    <property type="entry name" value="Rhv-like"/>
</dbReference>
<organism evidence="29">
    <name type="scientific">Taphozous bat picornavirus</name>
    <dbReference type="NCBI Taxonomy" id="3141909"/>
    <lineage>
        <taxon>Viruses</taxon>
        <taxon>Riboviria</taxon>
        <taxon>Orthornavirae</taxon>
        <taxon>Pisuviricota</taxon>
        <taxon>Pisoniviricetes</taxon>
        <taxon>Picornavirales</taxon>
    </lineage>
</organism>
<evidence type="ECO:0000256" key="4">
    <source>
        <dbReference type="ARBA" id="ARBA00020107"/>
    </source>
</evidence>
<dbReference type="Gene3D" id="2.60.120.20">
    <property type="match status" value="3"/>
</dbReference>
<evidence type="ECO:0000259" key="27">
    <source>
        <dbReference type="PROSITE" id="PS51218"/>
    </source>
</evidence>
<feature type="domain" description="Peptidase C3" evidence="28">
    <location>
        <begin position="1717"/>
        <end position="1894"/>
    </location>
</feature>
<feature type="domain" description="SF3 helicase" evidence="27">
    <location>
        <begin position="1356"/>
        <end position="1516"/>
    </location>
</feature>
<dbReference type="Gene3D" id="4.10.880.10">
    <property type="entry name" value="Poliovirus 3D polymerase Domain 1 (Nucleotidyltransferase)"/>
    <property type="match status" value="2"/>
</dbReference>
<keyword evidence="24" id="KW-0449">Lipoprotein</keyword>
<dbReference type="Pfam" id="PF08727">
    <property type="entry name" value="P3A"/>
    <property type="match status" value="1"/>
</dbReference>
<keyword evidence="23" id="KW-1035">Host cytoplasm</keyword>
<dbReference type="Gene3D" id="6.10.20.20">
    <property type="entry name" value="Poliovirus 3A protein-like"/>
    <property type="match status" value="1"/>
</dbReference>
<dbReference type="InterPro" id="IPR044067">
    <property type="entry name" value="PCV_3C_PRO"/>
</dbReference>
<dbReference type="Gene3D" id="1.20.960.20">
    <property type="match status" value="1"/>
</dbReference>
<evidence type="ECO:0000256" key="25">
    <source>
        <dbReference type="ARBA" id="ARBA00045131"/>
    </source>
</evidence>
<evidence type="ECO:0000256" key="6">
    <source>
        <dbReference type="ARBA" id="ARBA00022520"/>
    </source>
</evidence>
<keyword evidence="8" id="KW-0167">Capsid protein</keyword>
<evidence type="ECO:0000256" key="1">
    <source>
        <dbReference type="ARBA" id="ARBA00004192"/>
    </source>
</evidence>
<dbReference type="InterPro" id="IPR009003">
    <property type="entry name" value="Peptidase_S1_PA"/>
</dbReference>
<dbReference type="SUPFAM" id="SSF52540">
    <property type="entry name" value="P-loop containing nucleoside triphosphate hydrolases"/>
    <property type="match status" value="1"/>
</dbReference>
<keyword evidence="21" id="KW-0693">Viral RNA replication</keyword>
<evidence type="ECO:0000256" key="10">
    <source>
        <dbReference type="ARBA" id="ARBA00022679"/>
    </source>
</evidence>
<dbReference type="InterPro" id="IPR014838">
    <property type="entry name" value="P3A"/>
</dbReference>
<evidence type="ECO:0000259" key="26">
    <source>
        <dbReference type="PROSITE" id="PS50507"/>
    </source>
</evidence>
<evidence type="ECO:0000256" key="22">
    <source>
        <dbReference type="ARBA" id="ARBA00023136"/>
    </source>
</evidence>
<evidence type="ECO:0000259" key="28">
    <source>
        <dbReference type="PROSITE" id="PS51874"/>
    </source>
</evidence>
<evidence type="ECO:0000256" key="13">
    <source>
        <dbReference type="ARBA" id="ARBA00022707"/>
    </source>
</evidence>
<evidence type="ECO:0000256" key="3">
    <source>
        <dbReference type="ARBA" id="ARBA00004551"/>
    </source>
</evidence>
<dbReference type="GO" id="GO:0003724">
    <property type="term" value="F:RNA helicase activity"/>
    <property type="evidence" value="ECO:0007669"/>
    <property type="project" value="InterPro"/>
</dbReference>
<dbReference type="GO" id="GO:0003968">
    <property type="term" value="F:RNA-directed RNA polymerase activity"/>
    <property type="evidence" value="ECO:0007669"/>
    <property type="project" value="UniProtKB-KW"/>
</dbReference>
<dbReference type="SUPFAM" id="SSF88633">
    <property type="entry name" value="Positive stranded ssRNA viruses"/>
    <property type="match status" value="2"/>
</dbReference>
<evidence type="ECO:0000256" key="12">
    <source>
        <dbReference type="ARBA" id="ARBA00022706"/>
    </source>
</evidence>
<dbReference type="Pfam" id="PF00073">
    <property type="entry name" value="Rhv"/>
    <property type="match status" value="2"/>
</dbReference>
<dbReference type="GO" id="GO:0019028">
    <property type="term" value="C:viral capsid"/>
    <property type="evidence" value="ECO:0007669"/>
    <property type="project" value="UniProtKB-KW"/>
</dbReference>
<dbReference type="Gene3D" id="3.30.70.270">
    <property type="match status" value="1"/>
</dbReference>
<dbReference type="Pfam" id="PF01552">
    <property type="entry name" value="Pico_P2B"/>
    <property type="match status" value="1"/>
</dbReference>
<dbReference type="GO" id="GO:0004197">
    <property type="term" value="F:cysteine-type endopeptidase activity"/>
    <property type="evidence" value="ECO:0007669"/>
    <property type="project" value="InterPro"/>
</dbReference>
<evidence type="ECO:0000256" key="21">
    <source>
        <dbReference type="ARBA" id="ARBA00022953"/>
    </source>
</evidence>
<evidence type="ECO:0000256" key="8">
    <source>
        <dbReference type="ARBA" id="ARBA00022561"/>
    </source>
</evidence>
<keyword evidence="18" id="KW-0067">ATP-binding</keyword>
<dbReference type="InterPro" id="IPR001676">
    <property type="entry name" value="Picornavirus_capsid"/>
</dbReference>
<evidence type="ECO:0000313" key="29">
    <source>
        <dbReference type="EMBL" id="XBH24014.1"/>
    </source>
</evidence>
<dbReference type="GO" id="GO:0006351">
    <property type="term" value="P:DNA-templated transcription"/>
    <property type="evidence" value="ECO:0007669"/>
    <property type="project" value="InterPro"/>
</dbReference>
<keyword evidence="13" id="KW-0519">Myristate</keyword>